<dbReference type="EMBL" id="CP046173">
    <property type="protein sequence ID" value="QIS19574.1"/>
    <property type="molecule type" value="Genomic_DNA"/>
</dbReference>
<evidence type="ECO:0000256" key="1">
    <source>
        <dbReference type="SAM" id="Coils"/>
    </source>
</evidence>
<feature type="region of interest" description="Disordered" evidence="2">
    <location>
        <begin position="304"/>
        <end position="344"/>
    </location>
</feature>
<dbReference type="Proteomes" id="UP000500953">
    <property type="component" value="Chromosome"/>
</dbReference>
<dbReference type="RefSeq" id="WP_167486861.1">
    <property type="nucleotide sequence ID" value="NZ_CP046173.1"/>
</dbReference>
<organism evidence="3 4">
    <name type="scientific">Nocardia terpenica</name>
    <dbReference type="NCBI Taxonomy" id="455432"/>
    <lineage>
        <taxon>Bacteria</taxon>
        <taxon>Bacillati</taxon>
        <taxon>Actinomycetota</taxon>
        <taxon>Actinomycetes</taxon>
        <taxon>Mycobacteriales</taxon>
        <taxon>Nocardiaceae</taxon>
        <taxon>Nocardia</taxon>
    </lineage>
</organism>
<evidence type="ECO:0000313" key="3">
    <source>
        <dbReference type="EMBL" id="QIS19574.1"/>
    </source>
</evidence>
<accession>A0A6G9Z293</accession>
<feature type="coiled-coil region" evidence="1">
    <location>
        <begin position="438"/>
        <end position="465"/>
    </location>
</feature>
<evidence type="ECO:0000256" key="2">
    <source>
        <dbReference type="SAM" id="MobiDB-lite"/>
    </source>
</evidence>
<reference evidence="3 4" key="1">
    <citation type="journal article" date="2019" name="ACS Chem. Biol.">
        <title>Identification and Mobilization of a Cryptic Antibiotic Biosynthesis Gene Locus from a Human-Pathogenic Nocardia Isolate.</title>
        <authorList>
            <person name="Herisse M."/>
            <person name="Ishida K."/>
            <person name="Porter J.L."/>
            <person name="Howden B."/>
            <person name="Hertweck C."/>
            <person name="Stinear T.P."/>
            <person name="Pidot S.J."/>
        </authorList>
    </citation>
    <scope>NUCLEOTIDE SEQUENCE [LARGE SCALE GENOMIC DNA]</scope>
    <source>
        <strain evidence="3 4">AUSMDU00012715</strain>
    </source>
</reference>
<sequence>MSDNTSEVDQITHALSSLGHRVHHVITTWRAANPTARRVPRSVRREINHLIKADNQEREFAHAQERARIERQVIEYRSNLLRDREIRSWDTQATWFERQRQLAIRHEQLRGSIYTTGHLTAVERGRADHALAIAHTHPHIPVNAVFGKPRGLEALKARLHDGFTRLRAGLAGPAEQRRLQQWQQLHHERAAQATQPLDRSEALARDWENQPIDLVPVEMPTRATAPASSPTEPEVSLSELTAQIDLYAEVLRYRDQYRGDNPETMKPFDHANARMRDRILADARKLGPEQAALINTALSHIDHVHRDQPAPGTGPAEQDRADRHIDQNPVDDGSGPARPQQVDDRGYEVTVATAEFLSKHPELADRTKVASITDGYTWALDQLADDAKGWPDQADLVVEMRRPGDKAPIYQATGPRGMVIDEVVSWQTEHEKTPLAELEQLRTELRAARAENDRLRVENTDLVRKFADNDLTRQPTPGTAAAAPRMPGGPKLAQPIFAGPIITRPVVNGLDR</sequence>
<proteinExistence type="predicted"/>
<gene>
    <name evidence="3" type="ORF">F6W96_16060</name>
</gene>
<name>A0A6G9Z293_9NOCA</name>
<keyword evidence="1" id="KW-0175">Coiled coil</keyword>
<protein>
    <submittedName>
        <fullName evidence="3">Uncharacterized protein</fullName>
    </submittedName>
</protein>
<dbReference type="AlphaFoldDB" id="A0A6G9Z293"/>
<evidence type="ECO:0000313" key="4">
    <source>
        <dbReference type="Proteomes" id="UP000500953"/>
    </source>
</evidence>
<feature type="compositionally biased region" description="Basic and acidic residues" evidence="2">
    <location>
        <begin position="317"/>
        <end position="326"/>
    </location>
</feature>
<feature type="region of interest" description="Disordered" evidence="2">
    <location>
        <begin position="470"/>
        <end position="490"/>
    </location>
</feature>